<protein>
    <recommendedName>
        <fullName evidence="4">Glycoside hydrolase family 38 N-terminal domain-containing protein</fullName>
    </recommendedName>
</protein>
<dbReference type="EMBL" id="CP036265">
    <property type="protein sequence ID" value="QDT16442.1"/>
    <property type="molecule type" value="Genomic_DNA"/>
</dbReference>
<dbReference type="KEGG" id="acaf:CA12_25440"/>
<keyword evidence="3" id="KW-1185">Reference proteome</keyword>
<dbReference type="OrthoDB" id="222074at2"/>
<accession>A0A517PAP4</accession>
<evidence type="ECO:0000256" key="1">
    <source>
        <dbReference type="SAM" id="MobiDB-lite"/>
    </source>
</evidence>
<dbReference type="Proteomes" id="UP000318741">
    <property type="component" value="Chromosome"/>
</dbReference>
<dbReference type="GO" id="GO:0005975">
    <property type="term" value="P:carbohydrate metabolic process"/>
    <property type="evidence" value="ECO:0007669"/>
    <property type="project" value="InterPro"/>
</dbReference>
<gene>
    <name evidence="2" type="ORF">CA12_25440</name>
</gene>
<evidence type="ECO:0000313" key="3">
    <source>
        <dbReference type="Proteomes" id="UP000318741"/>
    </source>
</evidence>
<organism evidence="2 3">
    <name type="scientific">Alienimonas californiensis</name>
    <dbReference type="NCBI Taxonomy" id="2527989"/>
    <lineage>
        <taxon>Bacteria</taxon>
        <taxon>Pseudomonadati</taxon>
        <taxon>Planctomycetota</taxon>
        <taxon>Planctomycetia</taxon>
        <taxon>Planctomycetales</taxon>
        <taxon>Planctomycetaceae</taxon>
        <taxon>Alienimonas</taxon>
    </lineage>
</organism>
<dbReference type="AlphaFoldDB" id="A0A517PAP4"/>
<name>A0A517PAP4_9PLAN</name>
<feature type="region of interest" description="Disordered" evidence="1">
    <location>
        <begin position="1"/>
        <end position="37"/>
    </location>
</feature>
<reference evidence="2 3" key="1">
    <citation type="submission" date="2019-02" db="EMBL/GenBank/DDBJ databases">
        <title>Deep-cultivation of Planctomycetes and their phenomic and genomic characterization uncovers novel biology.</title>
        <authorList>
            <person name="Wiegand S."/>
            <person name="Jogler M."/>
            <person name="Boedeker C."/>
            <person name="Pinto D."/>
            <person name="Vollmers J."/>
            <person name="Rivas-Marin E."/>
            <person name="Kohn T."/>
            <person name="Peeters S.H."/>
            <person name="Heuer A."/>
            <person name="Rast P."/>
            <person name="Oberbeckmann S."/>
            <person name="Bunk B."/>
            <person name="Jeske O."/>
            <person name="Meyerdierks A."/>
            <person name="Storesund J.E."/>
            <person name="Kallscheuer N."/>
            <person name="Luecker S."/>
            <person name="Lage O.M."/>
            <person name="Pohl T."/>
            <person name="Merkel B.J."/>
            <person name="Hornburger P."/>
            <person name="Mueller R.-W."/>
            <person name="Bruemmer F."/>
            <person name="Labrenz M."/>
            <person name="Spormann A.M."/>
            <person name="Op den Camp H."/>
            <person name="Overmann J."/>
            <person name="Amann R."/>
            <person name="Jetten M.S.M."/>
            <person name="Mascher T."/>
            <person name="Medema M.H."/>
            <person name="Devos D.P."/>
            <person name="Kaster A.-K."/>
            <person name="Ovreas L."/>
            <person name="Rohde M."/>
            <person name="Galperin M.Y."/>
            <person name="Jogler C."/>
        </authorList>
    </citation>
    <scope>NUCLEOTIDE SEQUENCE [LARGE SCALE GENOMIC DNA]</scope>
    <source>
        <strain evidence="2 3">CA12</strain>
    </source>
</reference>
<proteinExistence type="predicted"/>
<evidence type="ECO:0008006" key="4">
    <source>
        <dbReference type="Google" id="ProtNLM"/>
    </source>
</evidence>
<dbReference type="SUPFAM" id="SSF88713">
    <property type="entry name" value="Glycoside hydrolase/deacetylase"/>
    <property type="match status" value="1"/>
</dbReference>
<dbReference type="RefSeq" id="WP_145359266.1">
    <property type="nucleotide sequence ID" value="NZ_CP036265.1"/>
</dbReference>
<dbReference type="InterPro" id="IPR011330">
    <property type="entry name" value="Glyco_hydro/deAcase_b/a-brl"/>
</dbReference>
<evidence type="ECO:0000313" key="2">
    <source>
        <dbReference type="EMBL" id="QDT16442.1"/>
    </source>
</evidence>
<sequence length="941" mass="99885">MAPDDSAEDRDAPQADGPPPSPAPTADLTTVSEPDGPAETVLLLPSHGLDDLPERLPERRAAAALNAFALCWHPALLAAARALPRLVMADQPPRPVGGRRFLIPEFVRDTLPDGWETEAGARLAVVGPDRAASLSALAPLLPPDRRDVPVADLHPFFALGLGHLWVERLTRRTHYYSTLDETRLRTEVVAAADALFVGDREEAHARLVEAAEVLREARERFYPTPAKFCDLCFVIPRLAGAELKTEVAAAAAGGPPLNLLGTGADWRTIAAASPDLIAAIREAGDRVEPVGGEQTEAPVALRDVPAAVADLTAGRETFRELFGSPPGVWGRYDFGFTPLTPQLLESMGVNAALHLKFGPGDVPPDGAGRVRWAGAGGEIPAHARDPLPAGSAASFWELPEILAEAFEAEQTVAVTFARWPGAPGPLLDDLKALTALSPALGEFATFAEMFAEDDPFARVFAADPRKYRSPGPAAGSPEPLSSHSRAIRADAEARTDGLLAGLCGLLGSPGGEADAAERLAALIGRGGGDRPGTLWLNPLPTPQTVGTECGDLNVGPAPPADHPAVKVVGKRSFTFEIPPCGFVWFPDKAAKTAPVSKSKAKTAEPGMVRNERFEVRMDPATGGIATVKTYGRSPVRLGMRPAVRFHAPRTLKGAPDDGHEPERYSRAVRIEGQTWDLVDAGPARGELVSRGALIDPAGGARLCGFTLRVRLDRGSRTALVEASFTDAATALEAGDLVLRWAWDDETAELARSIQGSRQAAPASGTFESAHFWELASLHGDKKLRTAVLTPDAPFQTRSGRRMLDSPLLIAGEPTNDDRVWRFGIALDDPHPMRAADAFLTQPVPVPVAGPPSSGPVGWLLACDSPGVRVLSIRGEGGETTLRVQESDGRTRTAAIRFFKRPTGAAKRTLAGETQAELICEGDAVRVPLAGYELCDVAVRWA</sequence>